<dbReference type="PANTHER" id="PTHR43329">
    <property type="entry name" value="EPOXIDE HYDROLASE"/>
    <property type="match status" value="1"/>
</dbReference>
<keyword evidence="1 3" id="KW-0378">Hydrolase</keyword>
<keyword evidence="4" id="KW-1185">Reference proteome</keyword>
<dbReference type="InterPro" id="IPR029058">
    <property type="entry name" value="AB_hydrolase_fold"/>
</dbReference>
<accession>A0ABW1ZUJ0</accession>
<dbReference type="PRINTS" id="PR00412">
    <property type="entry name" value="EPOXHYDRLASE"/>
</dbReference>
<evidence type="ECO:0000313" key="4">
    <source>
        <dbReference type="Proteomes" id="UP001596317"/>
    </source>
</evidence>
<protein>
    <submittedName>
        <fullName evidence="3">Alpha/beta fold hydrolase</fullName>
    </submittedName>
</protein>
<reference evidence="4" key="1">
    <citation type="journal article" date="2019" name="Int. J. Syst. Evol. Microbiol.">
        <title>The Global Catalogue of Microorganisms (GCM) 10K type strain sequencing project: providing services to taxonomists for standard genome sequencing and annotation.</title>
        <authorList>
            <consortium name="The Broad Institute Genomics Platform"/>
            <consortium name="The Broad Institute Genome Sequencing Center for Infectious Disease"/>
            <person name="Wu L."/>
            <person name="Ma J."/>
        </authorList>
    </citation>
    <scope>NUCLEOTIDE SEQUENCE [LARGE SCALE GENOMIC DNA]</scope>
    <source>
        <strain evidence="4">CCUG 63830</strain>
    </source>
</reference>
<dbReference type="Pfam" id="PF00561">
    <property type="entry name" value="Abhydrolase_1"/>
    <property type="match status" value="1"/>
</dbReference>
<proteinExistence type="predicted"/>
<feature type="domain" description="AB hydrolase-1" evidence="2">
    <location>
        <begin position="36"/>
        <end position="273"/>
    </location>
</feature>
<dbReference type="RefSeq" id="WP_224607446.1">
    <property type="nucleotide sequence ID" value="NZ_JAIQXV010000006.1"/>
</dbReference>
<dbReference type="PRINTS" id="PR00111">
    <property type="entry name" value="ABHYDROLASE"/>
</dbReference>
<gene>
    <name evidence="3" type="ORF">ACFP90_25960</name>
</gene>
<sequence>MATQQTEQAGLTHHHIVAGDVRLHYVAAGPVDGPPAVLLHGFPEFWRAWERQMGPLARAGFRVIVPDLRGYNLSEKPAGVEAYALHTLQQDVAGLIRALGYEQAHVVGHDWGGIIAWALAIRQPEVVRRLVILNAPHPGAARRVRRQPAQWRRSWYIFLFQLPWLPERLLDRFGQWALQGVNPAAYTDRDRELYRQAWHQPGAATAMINYYRALRLAGRGHSGPLQVSAPTLVLWGDRDVALLPELADGLERWVPGVRVVHFPHASHWLMRDEPLRVNNLIAEFLAEEAEQRS</sequence>
<dbReference type="SUPFAM" id="SSF53474">
    <property type="entry name" value="alpha/beta-Hydrolases"/>
    <property type="match status" value="1"/>
</dbReference>
<dbReference type="InterPro" id="IPR000073">
    <property type="entry name" value="AB_hydrolase_1"/>
</dbReference>
<evidence type="ECO:0000259" key="2">
    <source>
        <dbReference type="Pfam" id="PF00561"/>
    </source>
</evidence>
<evidence type="ECO:0000256" key="1">
    <source>
        <dbReference type="ARBA" id="ARBA00022801"/>
    </source>
</evidence>
<dbReference type="InterPro" id="IPR000639">
    <property type="entry name" value="Epox_hydrolase-like"/>
</dbReference>
<dbReference type="Gene3D" id="3.40.50.1820">
    <property type="entry name" value="alpha/beta hydrolase"/>
    <property type="match status" value="1"/>
</dbReference>
<organism evidence="3 4">
    <name type="scientific">Deinococcus multiflagellatus</name>
    <dbReference type="NCBI Taxonomy" id="1656887"/>
    <lineage>
        <taxon>Bacteria</taxon>
        <taxon>Thermotogati</taxon>
        <taxon>Deinococcota</taxon>
        <taxon>Deinococci</taxon>
        <taxon>Deinococcales</taxon>
        <taxon>Deinococcaceae</taxon>
        <taxon>Deinococcus</taxon>
    </lineage>
</organism>
<dbReference type="EMBL" id="JBHSWB010000003">
    <property type="protein sequence ID" value="MFC6663469.1"/>
    <property type="molecule type" value="Genomic_DNA"/>
</dbReference>
<comment type="caution">
    <text evidence="3">The sequence shown here is derived from an EMBL/GenBank/DDBJ whole genome shotgun (WGS) entry which is preliminary data.</text>
</comment>
<evidence type="ECO:0000313" key="3">
    <source>
        <dbReference type="EMBL" id="MFC6663469.1"/>
    </source>
</evidence>
<name>A0ABW1ZUJ0_9DEIO</name>
<dbReference type="GO" id="GO:0016787">
    <property type="term" value="F:hydrolase activity"/>
    <property type="evidence" value="ECO:0007669"/>
    <property type="project" value="UniProtKB-KW"/>
</dbReference>
<dbReference type="Proteomes" id="UP001596317">
    <property type="component" value="Unassembled WGS sequence"/>
</dbReference>